<dbReference type="InterPro" id="IPR011991">
    <property type="entry name" value="ArsR-like_HTH"/>
</dbReference>
<sequence length="101" mass="11523">MDESQSIEQLAEVLRMLANPVRLRMLALIAVKPRYAYELAKLLGLSYPLVHLHLTALEKAGFVEGDYVSGPRTRKVYRLRDFQLVISRELLRKLGEKLEGG</sequence>
<keyword evidence="1" id="KW-0805">Transcription regulation</keyword>
<evidence type="ECO:0000256" key="3">
    <source>
        <dbReference type="ARBA" id="ARBA00023163"/>
    </source>
</evidence>
<dbReference type="PANTHER" id="PTHR33154:SF33">
    <property type="entry name" value="TRANSCRIPTIONAL REPRESSOR SDPR"/>
    <property type="match status" value="1"/>
</dbReference>
<protein>
    <submittedName>
        <fullName evidence="5">ArsR family transcriptional regulator</fullName>
    </submittedName>
</protein>
<dbReference type="SUPFAM" id="SSF46785">
    <property type="entry name" value="Winged helix' DNA-binding domain"/>
    <property type="match status" value="1"/>
</dbReference>
<evidence type="ECO:0000259" key="4">
    <source>
        <dbReference type="SMART" id="SM00418"/>
    </source>
</evidence>
<feature type="domain" description="HTH arsR-type" evidence="4">
    <location>
        <begin position="12"/>
        <end position="93"/>
    </location>
</feature>
<organism evidence="5">
    <name type="scientific">Thermofilum pendens</name>
    <dbReference type="NCBI Taxonomy" id="2269"/>
    <lineage>
        <taxon>Archaea</taxon>
        <taxon>Thermoproteota</taxon>
        <taxon>Thermoprotei</taxon>
        <taxon>Thermofilales</taxon>
        <taxon>Thermofilaceae</taxon>
        <taxon>Thermofilum</taxon>
    </lineage>
</organism>
<dbReference type="Pfam" id="PF01022">
    <property type="entry name" value="HTH_5"/>
    <property type="match status" value="1"/>
</dbReference>
<dbReference type="GO" id="GO:0003700">
    <property type="term" value="F:DNA-binding transcription factor activity"/>
    <property type="evidence" value="ECO:0007669"/>
    <property type="project" value="InterPro"/>
</dbReference>
<keyword evidence="3" id="KW-0804">Transcription</keyword>
<keyword evidence="2" id="KW-0238">DNA-binding</keyword>
<dbReference type="InterPro" id="IPR051081">
    <property type="entry name" value="HTH_MetalResp_TranReg"/>
</dbReference>
<proteinExistence type="predicted"/>
<evidence type="ECO:0000313" key="5">
    <source>
        <dbReference type="EMBL" id="HGB24686.1"/>
    </source>
</evidence>
<dbReference type="GO" id="GO:0003677">
    <property type="term" value="F:DNA binding"/>
    <property type="evidence" value="ECO:0007669"/>
    <property type="project" value="UniProtKB-KW"/>
</dbReference>
<dbReference type="CDD" id="cd00090">
    <property type="entry name" value="HTH_ARSR"/>
    <property type="match status" value="1"/>
</dbReference>
<dbReference type="AlphaFoldDB" id="A0A7C3WSH8"/>
<dbReference type="Gene3D" id="1.10.10.10">
    <property type="entry name" value="Winged helix-like DNA-binding domain superfamily/Winged helix DNA-binding domain"/>
    <property type="match status" value="1"/>
</dbReference>
<comment type="caution">
    <text evidence="5">The sequence shown here is derived from an EMBL/GenBank/DDBJ whole genome shotgun (WGS) entry which is preliminary data.</text>
</comment>
<evidence type="ECO:0000256" key="1">
    <source>
        <dbReference type="ARBA" id="ARBA00023015"/>
    </source>
</evidence>
<dbReference type="SMART" id="SM00418">
    <property type="entry name" value="HTH_ARSR"/>
    <property type="match status" value="1"/>
</dbReference>
<reference evidence="5" key="1">
    <citation type="journal article" date="2020" name="mSystems">
        <title>Genome- and Community-Level Interaction Insights into Carbon Utilization and Element Cycling Functions of Hydrothermarchaeota in Hydrothermal Sediment.</title>
        <authorList>
            <person name="Zhou Z."/>
            <person name="Liu Y."/>
            <person name="Xu W."/>
            <person name="Pan J."/>
            <person name="Luo Z.H."/>
            <person name="Li M."/>
        </authorList>
    </citation>
    <scope>NUCLEOTIDE SEQUENCE [LARGE SCALE GENOMIC DNA]</scope>
    <source>
        <strain evidence="5">SpSt-8</strain>
    </source>
</reference>
<dbReference type="InterPro" id="IPR036388">
    <property type="entry name" value="WH-like_DNA-bd_sf"/>
</dbReference>
<dbReference type="InterPro" id="IPR036390">
    <property type="entry name" value="WH_DNA-bd_sf"/>
</dbReference>
<accession>A0A7C3WSH8</accession>
<name>A0A7C3WSH8_THEPE</name>
<evidence type="ECO:0000256" key="2">
    <source>
        <dbReference type="ARBA" id="ARBA00023125"/>
    </source>
</evidence>
<dbReference type="PANTHER" id="PTHR33154">
    <property type="entry name" value="TRANSCRIPTIONAL REGULATOR, ARSR FAMILY"/>
    <property type="match status" value="1"/>
</dbReference>
<dbReference type="EMBL" id="DTIB01000030">
    <property type="protein sequence ID" value="HGB24686.1"/>
    <property type="molecule type" value="Genomic_DNA"/>
</dbReference>
<gene>
    <name evidence="5" type="ORF">ENV88_01265</name>
</gene>
<dbReference type="InterPro" id="IPR001845">
    <property type="entry name" value="HTH_ArsR_DNA-bd_dom"/>
</dbReference>